<evidence type="ECO:0000313" key="2">
    <source>
        <dbReference type="Proteomes" id="UP001458880"/>
    </source>
</evidence>
<organism evidence="1 2">
    <name type="scientific">Popillia japonica</name>
    <name type="common">Japanese beetle</name>
    <dbReference type="NCBI Taxonomy" id="7064"/>
    <lineage>
        <taxon>Eukaryota</taxon>
        <taxon>Metazoa</taxon>
        <taxon>Ecdysozoa</taxon>
        <taxon>Arthropoda</taxon>
        <taxon>Hexapoda</taxon>
        <taxon>Insecta</taxon>
        <taxon>Pterygota</taxon>
        <taxon>Neoptera</taxon>
        <taxon>Endopterygota</taxon>
        <taxon>Coleoptera</taxon>
        <taxon>Polyphaga</taxon>
        <taxon>Scarabaeiformia</taxon>
        <taxon>Scarabaeidae</taxon>
        <taxon>Rutelinae</taxon>
        <taxon>Popillia</taxon>
    </lineage>
</organism>
<sequence length="204" mass="23758">MSIKKNVTVTSRRRDSVINRPKTSQNIKITKEEIQKNIKPQSLEVGIVGFKGTKSGGVVIECKSKEDSEKLKNAADKKIKKKYNIKVPELVNPSVKILDIEDSFTEKELEDYILKQNAFLKHEDLVLKIKISRKMKTKYMLKIKISRKMKTKYMAVMEVDPLTHTRILNEGKLSIGWSTCRVFDYIRVFRCFRCWGFDHRASEN</sequence>
<comment type="caution">
    <text evidence="1">The sequence shown here is derived from an EMBL/GenBank/DDBJ whole genome shotgun (WGS) entry which is preliminary data.</text>
</comment>
<dbReference type="AlphaFoldDB" id="A0AAW1LWS5"/>
<proteinExistence type="predicted"/>
<dbReference type="EMBL" id="JASPKY010000094">
    <property type="protein sequence ID" value="KAK9737900.1"/>
    <property type="molecule type" value="Genomic_DNA"/>
</dbReference>
<reference evidence="1 2" key="1">
    <citation type="journal article" date="2024" name="BMC Genomics">
        <title>De novo assembly and annotation of Popillia japonica's genome with initial clues to its potential as an invasive pest.</title>
        <authorList>
            <person name="Cucini C."/>
            <person name="Boschi S."/>
            <person name="Funari R."/>
            <person name="Cardaioli E."/>
            <person name="Iannotti N."/>
            <person name="Marturano G."/>
            <person name="Paoli F."/>
            <person name="Bruttini M."/>
            <person name="Carapelli A."/>
            <person name="Frati F."/>
            <person name="Nardi F."/>
        </authorList>
    </citation>
    <scope>NUCLEOTIDE SEQUENCE [LARGE SCALE GENOMIC DNA]</scope>
    <source>
        <strain evidence="1">DMR45628</strain>
    </source>
</reference>
<keyword evidence="2" id="KW-1185">Reference proteome</keyword>
<name>A0AAW1LWS5_POPJA</name>
<dbReference type="Proteomes" id="UP001458880">
    <property type="component" value="Unassembled WGS sequence"/>
</dbReference>
<gene>
    <name evidence="1" type="ORF">QE152_g10327</name>
</gene>
<evidence type="ECO:0000313" key="1">
    <source>
        <dbReference type="EMBL" id="KAK9737900.1"/>
    </source>
</evidence>
<protein>
    <submittedName>
        <fullName evidence="1">Uncharacterized protein</fullName>
    </submittedName>
</protein>
<accession>A0AAW1LWS5</accession>